<protein>
    <submittedName>
        <fullName evidence="2">Uncharacterized protein</fullName>
    </submittedName>
</protein>
<dbReference type="AlphaFoldDB" id="A0A9Q0CML9"/>
<gene>
    <name evidence="2" type="ORF">LUZ63_005268</name>
</gene>
<reference evidence="2" key="1">
    <citation type="journal article" date="2022" name="Cell">
        <title>Repeat-based holocentromeres influence genome architecture and karyotype evolution.</title>
        <authorList>
            <person name="Hofstatter P.G."/>
            <person name="Thangavel G."/>
            <person name="Lux T."/>
            <person name="Neumann P."/>
            <person name="Vondrak T."/>
            <person name="Novak P."/>
            <person name="Zhang M."/>
            <person name="Costa L."/>
            <person name="Castellani M."/>
            <person name="Scott A."/>
            <person name="Toegelov H."/>
            <person name="Fuchs J."/>
            <person name="Mata-Sucre Y."/>
            <person name="Dias Y."/>
            <person name="Vanzela A.L.L."/>
            <person name="Huettel B."/>
            <person name="Almeida C.C.S."/>
            <person name="Simkova H."/>
            <person name="Souza G."/>
            <person name="Pedrosa-Harand A."/>
            <person name="Macas J."/>
            <person name="Mayer K.F.X."/>
            <person name="Houben A."/>
            <person name="Marques A."/>
        </authorList>
    </citation>
    <scope>NUCLEOTIDE SEQUENCE</scope>
    <source>
        <strain evidence="2">RhyBre1mFocal</strain>
    </source>
</reference>
<organism evidence="2 3">
    <name type="scientific">Rhynchospora breviuscula</name>
    <dbReference type="NCBI Taxonomy" id="2022672"/>
    <lineage>
        <taxon>Eukaryota</taxon>
        <taxon>Viridiplantae</taxon>
        <taxon>Streptophyta</taxon>
        <taxon>Embryophyta</taxon>
        <taxon>Tracheophyta</taxon>
        <taxon>Spermatophyta</taxon>
        <taxon>Magnoliopsida</taxon>
        <taxon>Liliopsida</taxon>
        <taxon>Poales</taxon>
        <taxon>Cyperaceae</taxon>
        <taxon>Cyperoideae</taxon>
        <taxon>Rhynchosporeae</taxon>
        <taxon>Rhynchospora</taxon>
    </lineage>
</organism>
<keyword evidence="3" id="KW-1185">Reference proteome</keyword>
<dbReference type="EMBL" id="JAMQYH010000002">
    <property type="protein sequence ID" value="KAJ1696756.1"/>
    <property type="molecule type" value="Genomic_DNA"/>
</dbReference>
<sequence>MPFDCQMGHSRVALALSLLFILCALYTTLSLPFLCFLVFLFSSSFSFFQRSKHLMDSKEKISTQNEVTVKSEEAQEEKPEKEVVQTSVISKEGEQDVMSNCFPVKPDLPQLDIQEFSSECSTESISDSDDESLIEISLPDGNHVEEYSEPVSEEESKGEFSWDFLPESVFEQNGLMELLSEINEEDNMIELDIARGSIKCSRLGIMA</sequence>
<evidence type="ECO:0000313" key="2">
    <source>
        <dbReference type="EMBL" id="KAJ1696756.1"/>
    </source>
</evidence>
<dbReference type="PANTHER" id="PTHR35708">
    <property type="entry name" value="GB|AAD25831.1"/>
    <property type="match status" value="1"/>
</dbReference>
<feature type="transmembrane region" description="Helical" evidence="1">
    <location>
        <begin position="12"/>
        <end position="41"/>
    </location>
</feature>
<accession>A0A9Q0CML9</accession>
<dbReference type="PANTHER" id="PTHR35708:SF3">
    <property type="entry name" value="GB|AAD25831.1"/>
    <property type="match status" value="1"/>
</dbReference>
<evidence type="ECO:0000313" key="3">
    <source>
        <dbReference type="Proteomes" id="UP001151287"/>
    </source>
</evidence>
<keyword evidence="1" id="KW-1133">Transmembrane helix</keyword>
<name>A0A9Q0CML9_9POAL</name>
<comment type="caution">
    <text evidence="2">The sequence shown here is derived from an EMBL/GenBank/DDBJ whole genome shotgun (WGS) entry which is preliminary data.</text>
</comment>
<keyword evidence="1" id="KW-0472">Membrane</keyword>
<proteinExistence type="predicted"/>
<evidence type="ECO:0000256" key="1">
    <source>
        <dbReference type="SAM" id="Phobius"/>
    </source>
</evidence>
<dbReference type="OrthoDB" id="784738at2759"/>
<keyword evidence="1" id="KW-0812">Transmembrane</keyword>
<dbReference type="Proteomes" id="UP001151287">
    <property type="component" value="Unassembled WGS sequence"/>
</dbReference>